<protein>
    <submittedName>
        <fullName evidence="2">Uncharacterized protein</fullName>
    </submittedName>
</protein>
<reference evidence="2" key="1">
    <citation type="submission" date="2019-07" db="EMBL/GenBank/DDBJ databases">
        <authorList>
            <person name="Dittberner H."/>
        </authorList>
    </citation>
    <scope>NUCLEOTIDE SEQUENCE [LARGE SCALE GENOMIC DNA]</scope>
</reference>
<evidence type="ECO:0000313" key="3">
    <source>
        <dbReference type="Proteomes" id="UP000489600"/>
    </source>
</evidence>
<dbReference type="AlphaFoldDB" id="A0A565ATZ4"/>
<dbReference type="EMBL" id="CABITT030000001">
    <property type="protein sequence ID" value="VVA92871.1"/>
    <property type="molecule type" value="Genomic_DNA"/>
</dbReference>
<gene>
    <name evidence="2" type="ORF">ANE_LOCUS3316</name>
</gene>
<organism evidence="2 3">
    <name type="scientific">Arabis nemorensis</name>
    <dbReference type="NCBI Taxonomy" id="586526"/>
    <lineage>
        <taxon>Eukaryota</taxon>
        <taxon>Viridiplantae</taxon>
        <taxon>Streptophyta</taxon>
        <taxon>Embryophyta</taxon>
        <taxon>Tracheophyta</taxon>
        <taxon>Spermatophyta</taxon>
        <taxon>Magnoliopsida</taxon>
        <taxon>eudicotyledons</taxon>
        <taxon>Gunneridae</taxon>
        <taxon>Pentapetalae</taxon>
        <taxon>rosids</taxon>
        <taxon>malvids</taxon>
        <taxon>Brassicales</taxon>
        <taxon>Brassicaceae</taxon>
        <taxon>Arabideae</taxon>
        <taxon>Arabis</taxon>
    </lineage>
</organism>
<comment type="caution">
    <text evidence="2">The sequence shown here is derived from an EMBL/GenBank/DDBJ whole genome shotgun (WGS) entry which is preliminary data.</text>
</comment>
<feature type="region of interest" description="Disordered" evidence="1">
    <location>
        <begin position="83"/>
        <end position="122"/>
    </location>
</feature>
<feature type="compositionally biased region" description="Polar residues" evidence="1">
    <location>
        <begin position="105"/>
        <end position="122"/>
    </location>
</feature>
<sequence length="122" mass="14435">MMSTGMQRMEVIEGEELEEMSEDLKSAEIEDYYRQEFEMPNEVFRESYMEIARELEAALIEEYYKQEFEMTKDTWKSAYEVHIEDHESTPQEHVQNNKGRRNGYSAGTSTETQVITHSSSTR</sequence>
<keyword evidence="3" id="KW-1185">Reference proteome</keyword>
<name>A0A565ATZ4_9BRAS</name>
<evidence type="ECO:0000313" key="2">
    <source>
        <dbReference type="EMBL" id="VVA92871.1"/>
    </source>
</evidence>
<dbReference type="Proteomes" id="UP000489600">
    <property type="component" value="Unassembled WGS sequence"/>
</dbReference>
<evidence type="ECO:0000256" key="1">
    <source>
        <dbReference type="SAM" id="MobiDB-lite"/>
    </source>
</evidence>
<proteinExistence type="predicted"/>
<accession>A0A565ATZ4</accession>